<feature type="transmembrane region" description="Helical" evidence="4">
    <location>
        <begin position="150"/>
        <end position="167"/>
    </location>
</feature>
<keyword evidence="4" id="KW-0812">Transmembrane</keyword>
<dbReference type="EMBL" id="FTOG01000001">
    <property type="protein sequence ID" value="SIS40645.1"/>
    <property type="molecule type" value="Genomic_DNA"/>
</dbReference>
<dbReference type="SUPFAM" id="SSF52151">
    <property type="entry name" value="FabD/lysophospholipase-like"/>
    <property type="match status" value="1"/>
</dbReference>
<accession>A0A1N7IU70</accession>
<dbReference type="GO" id="GO:0016042">
    <property type="term" value="P:lipid catabolic process"/>
    <property type="evidence" value="ECO:0007669"/>
    <property type="project" value="UniProtKB-UniRule"/>
</dbReference>
<protein>
    <submittedName>
        <fullName evidence="6">Patatin-like phospholipase</fullName>
    </submittedName>
</protein>
<proteinExistence type="predicted"/>
<dbReference type="OrthoDB" id="9770965at2"/>
<dbReference type="PANTHER" id="PTHR46394">
    <property type="entry name" value="ANNEXIN"/>
    <property type="match status" value="1"/>
</dbReference>
<dbReference type="STRING" id="453582.SAMN05421580_1013"/>
<dbReference type="PROSITE" id="PS51635">
    <property type="entry name" value="PNPLA"/>
    <property type="match status" value="1"/>
</dbReference>
<keyword evidence="7" id="KW-1185">Reference proteome</keyword>
<comment type="caution">
    <text evidence="2">Lacks conserved residue(s) required for the propagation of feature annotation.</text>
</comment>
<feature type="transmembrane region" description="Helical" evidence="4">
    <location>
        <begin position="173"/>
        <end position="195"/>
    </location>
</feature>
<dbReference type="RefSeq" id="WP_076482998.1">
    <property type="nucleotide sequence ID" value="NZ_FTOG01000001.1"/>
</dbReference>
<feature type="region of interest" description="Disordered" evidence="3">
    <location>
        <begin position="581"/>
        <end position="602"/>
    </location>
</feature>
<evidence type="ECO:0000256" key="1">
    <source>
        <dbReference type="ARBA" id="ARBA00023098"/>
    </source>
</evidence>
<feature type="compositionally biased region" description="Low complexity" evidence="3">
    <location>
        <begin position="1"/>
        <end position="10"/>
    </location>
</feature>
<feature type="active site" description="Proton acceptor" evidence="2">
    <location>
        <position position="373"/>
    </location>
</feature>
<dbReference type="GO" id="GO:0016787">
    <property type="term" value="F:hydrolase activity"/>
    <property type="evidence" value="ECO:0007669"/>
    <property type="project" value="UniProtKB-UniRule"/>
</dbReference>
<gene>
    <name evidence="6" type="ORF">SAMN05421580_1013</name>
</gene>
<feature type="short sequence motif" description="GXSXG" evidence="2">
    <location>
        <begin position="57"/>
        <end position="61"/>
    </location>
</feature>
<keyword evidence="2" id="KW-0378">Hydrolase</keyword>
<keyword evidence="2" id="KW-0442">Lipid degradation</keyword>
<feature type="active site" description="Nucleophile" evidence="2">
    <location>
        <position position="59"/>
    </location>
</feature>
<evidence type="ECO:0000313" key="7">
    <source>
        <dbReference type="Proteomes" id="UP000186221"/>
    </source>
</evidence>
<keyword evidence="4" id="KW-1133">Transmembrane helix</keyword>
<name>A0A1N7IU70_9RHOB</name>
<dbReference type="Pfam" id="PF01734">
    <property type="entry name" value="Patatin"/>
    <property type="match status" value="1"/>
</dbReference>
<feature type="domain" description="PNPLA" evidence="5">
    <location>
        <begin position="27"/>
        <end position="386"/>
    </location>
</feature>
<dbReference type="InterPro" id="IPR016035">
    <property type="entry name" value="Acyl_Trfase/lysoPLipase"/>
</dbReference>
<keyword evidence="4" id="KW-0472">Membrane</keyword>
<evidence type="ECO:0000259" key="5">
    <source>
        <dbReference type="PROSITE" id="PS51635"/>
    </source>
</evidence>
<dbReference type="InterPro" id="IPR052580">
    <property type="entry name" value="Lipid_Hydrolase"/>
</dbReference>
<reference evidence="7" key="1">
    <citation type="submission" date="2017-01" db="EMBL/GenBank/DDBJ databases">
        <authorList>
            <person name="Varghese N."/>
            <person name="Submissions S."/>
        </authorList>
    </citation>
    <scope>NUCLEOTIDE SEQUENCE [LARGE SCALE GENOMIC DNA]</scope>
    <source>
        <strain evidence="7">DSM 19945</strain>
    </source>
</reference>
<dbReference type="AlphaFoldDB" id="A0A1N7IU70"/>
<feature type="short sequence motif" description="DGA/G" evidence="2">
    <location>
        <begin position="373"/>
        <end position="375"/>
    </location>
</feature>
<sequence length="602" mass="65897">MTEATTTPTDPIAPPQTKPLPSRECDLVMKGGITSGVVYPGALKRLSESYRFVNIGGTSAGAIAAAFAAAAEYGRESGGFEKIEEVGNELSNSVLEKFQPEPAMANLFRLLMSLQPKAPKDDTPQDSRKIDWKTPLAVVWALLRGYPRDMAKGAIPGAILLVLALFASSSVVWGWLIVGLIVLVTGLIAGPALAIKQQLQDNLAKQDYGLCRGRTQAGYPENSGLTDWMTVKLDEIAGLAPGQGPLSTGMLCAETRSHKITVQTMTTDITTRRPFILPMQSNLYAFDETEFRALFPDRVVDAMITRSNRVSEHWHAGDKNLYYFQMDDVPLVVLARMSLSFPGLISAVPLYCIDHTLTHAAPKDRLRRCVFSDGGLSSNFPVHFFDSLLPKRPTFGIALASFDPDRNGPEDAYAGRIDLPVDVKEGRALRTHPVTGLGGFVGALFDSAKDWQDSLQAVLTGFRERIVTINLTETEGGMNLQMPEKTIKLLNSFGAQAGDALVRDFDFEAHRRRRFLTEIRALDDLLAQFAANWAHEFGDAPNYPALALEDGTTEYRLPAGLRQKLHDRAAQIAALGANGLSDAEKEQLPKSRSRLRHIAEMS</sequence>
<dbReference type="Gene3D" id="3.40.1090.10">
    <property type="entry name" value="Cytosolic phospholipase A2 catalytic domain"/>
    <property type="match status" value="2"/>
</dbReference>
<evidence type="ECO:0000256" key="4">
    <source>
        <dbReference type="SAM" id="Phobius"/>
    </source>
</evidence>
<evidence type="ECO:0000313" key="6">
    <source>
        <dbReference type="EMBL" id="SIS40645.1"/>
    </source>
</evidence>
<evidence type="ECO:0000256" key="3">
    <source>
        <dbReference type="SAM" id="MobiDB-lite"/>
    </source>
</evidence>
<dbReference type="Proteomes" id="UP000186221">
    <property type="component" value="Unassembled WGS sequence"/>
</dbReference>
<evidence type="ECO:0000256" key="2">
    <source>
        <dbReference type="PROSITE-ProRule" id="PRU01161"/>
    </source>
</evidence>
<keyword evidence="1 2" id="KW-0443">Lipid metabolism</keyword>
<feature type="region of interest" description="Disordered" evidence="3">
    <location>
        <begin position="1"/>
        <end position="22"/>
    </location>
</feature>
<dbReference type="InterPro" id="IPR002641">
    <property type="entry name" value="PNPLA_dom"/>
</dbReference>
<organism evidence="6 7">
    <name type="scientific">Rhodobacter aestuarii</name>
    <dbReference type="NCBI Taxonomy" id="453582"/>
    <lineage>
        <taxon>Bacteria</taxon>
        <taxon>Pseudomonadati</taxon>
        <taxon>Pseudomonadota</taxon>
        <taxon>Alphaproteobacteria</taxon>
        <taxon>Rhodobacterales</taxon>
        <taxon>Rhodobacter group</taxon>
        <taxon>Rhodobacter</taxon>
    </lineage>
</organism>
<dbReference type="PANTHER" id="PTHR46394:SF1">
    <property type="entry name" value="PNPLA DOMAIN-CONTAINING PROTEIN"/>
    <property type="match status" value="1"/>
</dbReference>